<dbReference type="EMBL" id="CP097899">
    <property type="protein sequence ID" value="URN93233.1"/>
    <property type="molecule type" value="Genomic_DNA"/>
</dbReference>
<gene>
    <name evidence="1" type="ORF">NAG76_15525</name>
</gene>
<dbReference type="KEGG" id="plig:NAG76_15525"/>
<accession>A0A9J6ZBL1</accession>
<name>A0A9J6ZBL1_9BACL</name>
<protein>
    <submittedName>
        <fullName evidence="1">Uncharacterized protein</fullName>
    </submittedName>
</protein>
<reference evidence="1" key="1">
    <citation type="submission" date="2022-05" db="EMBL/GenBank/DDBJ databases">
        <title>Novel bacterial taxa in a minimal lignocellulolytic consortium and its capacity to transform plastics disclosed by genome-resolved metagenomics.</title>
        <authorList>
            <person name="Rodriguez C.A.D."/>
            <person name="Diaz-Garcia L."/>
            <person name="Herrera K."/>
            <person name="Tarazona N.A."/>
            <person name="Sproer C."/>
            <person name="Overmann J."/>
            <person name="Jimenez D.J."/>
        </authorList>
    </citation>
    <scope>NUCLEOTIDE SEQUENCE</scope>
    <source>
        <strain evidence="1">MAG5</strain>
    </source>
</reference>
<evidence type="ECO:0000313" key="2">
    <source>
        <dbReference type="Proteomes" id="UP001056756"/>
    </source>
</evidence>
<dbReference type="Proteomes" id="UP001056756">
    <property type="component" value="Chromosome"/>
</dbReference>
<proteinExistence type="predicted"/>
<dbReference type="AlphaFoldDB" id="A0A9J6ZBL1"/>
<sequence>MYIYIYRTQREAQQGLQQFFDSTATANLVAHEIYQVKNSLVFSVGSDSEQEKKIALAMNSFIRKD</sequence>
<organism evidence="1 2">
    <name type="scientific">Candidatus Pristimantibacillus lignocellulolyticus</name>
    <dbReference type="NCBI Taxonomy" id="2994561"/>
    <lineage>
        <taxon>Bacteria</taxon>
        <taxon>Bacillati</taxon>
        <taxon>Bacillota</taxon>
        <taxon>Bacilli</taxon>
        <taxon>Bacillales</taxon>
        <taxon>Paenibacillaceae</taxon>
        <taxon>Candidatus Pristimantibacillus</taxon>
    </lineage>
</organism>
<evidence type="ECO:0000313" key="1">
    <source>
        <dbReference type="EMBL" id="URN93233.1"/>
    </source>
</evidence>